<evidence type="ECO:0000313" key="2">
    <source>
        <dbReference type="Proteomes" id="UP000887116"/>
    </source>
</evidence>
<keyword evidence="2" id="KW-1185">Reference proteome</keyword>
<dbReference type="Proteomes" id="UP000887116">
    <property type="component" value="Unassembled WGS sequence"/>
</dbReference>
<proteinExistence type="predicted"/>
<evidence type="ECO:0000313" key="1">
    <source>
        <dbReference type="EMBL" id="GFR04800.1"/>
    </source>
</evidence>
<protein>
    <submittedName>
        <fullName evidence="1">Uncharacterized protein</fullName>
    </submittedName>
</protein>
<dbReference type="EMBL" id="BMAO01005925">
    <property type="protein sequence ID" value="GFR04800.1"/>
    <property type="molecule type" value="Genomic_DNA"/>
</dbReference>
<dbReference type="AlphaFoldDB" id="A0A8X6IHE7"/>
<comment type="caution">
    <text evidence="1">The sequence shown here is derived from an EMBL/GenBank/DDBJ whole genome shotgun (WGS) entry which is preliminary data.</text>
</comment>
<name>A0A8X6IHE7_TRICU</name>
<sequence length="80" mass="8741">MATGTCNLNKLVEIATDLPTGNKSYFSMSPALTWSTVMAKLKLKICPLAGIMISLVISSPVRSSWTGFWQQESMGDVETR</sequence>
<reference evidence="1" key="1">
    <citation type="submission" date="2020-07" db="EMBL/GenBank/DDBJ databases">
        <title>Multicomponent nature underlies the extraordinary mechanical properties of spider dragline silk.</title>
        <authorList>
            <person name="Kono N."/>
            <person name="Nakamura H."/>
            <person name="Mori M."/>
            <person name="Yoshida Y."/>
            <person name="Ohtoshi R."/>
            <person name="Malay A.D."/>
            <person name="Moran D.A.P."/>
            <person name="Tomita M."/>
            <person name="Numata K."/>
            <person name="Arakawa K."/>
        </authorList>
    </citation>
    <scope>NUCLEOTIDE SEQUENCE</scope>
</reference>
<accession>A0A8X6IHE7</accession>
<organism evidence="1 2">
    <name type="scientific">Trichonephila clavata</name>
    <name type="common">Joro spider</name>
    <name type="synonym">Nephila clavata</name>
    <dbReference type="NCBI Taxonomy" id="2740835"/>
    <lineage>
        <taxon>Eukaryota</taxon>
        <taxon>Metazoa</taxon>
        <taxon>Ecdysozoa</taxon>
        <taxon>Arthropoda</taxon>
        <taxon>Chelicerata</taxon>
        <taxon>Arachnida</taxon>
        <taxon>Araneae</taxon>
        <taxon>Araneomorphae</taxon>
        <taxon>Entelegynae</taxon>
        <taxon>Araneoidea</taxon>
        <taxon>Nephilidae</taxon>
        <taxon>Trichonephila</taxon>
    </lineage>
</organism>
<gene>
    <name evidence="1" type="ORF">TNCT_718521</name>
</gene>